<dbReference type="RefSeq" id="WP_093504998.1">
    <property type="nucleotide sequence ID" value="NZ_BSSG01000005.1"/>
</dbReference>
<organism evidence="2 3">
    <name type="scientific">Pseudomonas straminea</name>
    <dbReference type="NCBI Taxonomy" id="47882"/>
    <lineage>
        <taxon>Bacteria</taxon>
        <taxon>Pseudomonadati</taxon>
        <taxon>Pseudomonadota</taxon>
        <taxon>Gammaproteobacteria</taxon>
        <taxon>Pseudomonadales</taxon>
        <taxon>Pseudomonadaceae</taxon>
        <taxon>Phytopseudomonas</taxon>
    </lineage>
</organism>
<keyword evidence="1" id="KW-0732">Signal</keyword>
<accession>A0A1I1WJG7</accession>
<evidence type="ECO:0000256" key="1">
    <source>
        <dbReference type="SAM" id="SignalP"/>
    </source>
</evidence>
<evidence type="ECO:0008006" key="4">
    <source>
        <dbReference type="Google" id="ProtNLM"/>
    </source>
</evidence>
<reference evidence="3" key="1">
    <citation type="submission" date="2016-10" db="EMBL/GenBank/DDBJ databases">
        <authorList>
            <person name="Varghese N."/>
            <person name="Submissions S."/>
        </authorList>
    </citation>
    <scope>NUCLEOTIDE SEQUENCE [LARGE SCALE GENOMIC DNA]</scope>
    <source>
        <strain evidence="3">JCM 2783</strain>
    </source>
</reference>
<name>A0A1I1WJG7_PSEOC</name>
<protein>
    <recommendedName>
        <fullName evidence="4">DUF2946 domain-containing protein</fullName>
    </recommendedName>
</protein>
<feature type="chain" id="PRO_5017180175" description="DUF2946 domain-containing protein" evidence="1">
    <location>
        <begin position="25"/>
        <end position="125"/>
    </location>
</feature>
<evidence type="ECO:0000313" key="3">
    <source>
        <dbReference type="Proteomes" id="UP000243950"/>
    </source>
</evidence>
<proteinExistence type="predicted"/>
<sequence>MSCRPLRILLLCLLALALPAQGIAAVGMQAGMALSIGGHGHAMHLSGDTHSCDADCAHHQQPAKQKAPGHAACSLCVFCVGVVALSPGVLSATRLPLYRPQAAWHQHFLEHIADTPDRPPRALIG</sequence>
<dbReference type="Proteomes" id="UP000243950">
    <property type="component" value="Unassembled WGS sequence"/>
</dbReference>
<keyword evidence="3" id="KW-1185">Reference proteome</keyword>
<feature type="signal peptide" evidence="1">
    <location>
        <begin position="1"/>
        <end position="24"/>
    </location>
</feature>
<dbReference type="EMBL" id="FOMO01000005">
    <property type="protein sequence ID" value="SFD93240.1"/>
    <property type="molecule type" value="Genomic_DNA"/>
</dbReference>
<dbReference type="AlphaFoldDB" id="A0A1I1WJG7"/>
<evidence type="ECO:0000313" key="2">
    <source>
        <dbReference type="EMBL" id="SFD93240.1"/>
    </source>
</evidence>
<gene>
    <name evidence="2" type="ORF">SAMN05216372_105429</name>
</gene>